<feature type="domain" description="SLH" evidence="2">
    <location>
        <begin position="654"/>
        <end position="713"/>
    </location>
</feature>
<dbReference type="SUPFAM" id="SSF49384">
    <property type="entry name" value="Carbohydrate-binding domain"/>
    <property type="match status" value="1"/>
</dbReference>
<dbReference type="GO" id="GO:0000272">
    <property type="term" value="P:polysaccharide catabolic process"/>
    <property type="evidence" value="ECO:0007669"/>
    <property type="project" value="InterPro"/>
</dbReference>
<dbReference type="Pfam" id="PF00395">
    <property type="entry name" value="SLH"/>
    <property type="match status" value="3"/>
</dbReference>
<dbReference type="InterPro" id="IPR002102">
    <property type="entry name" value="Cohesin_dom"/>
</dbReference>
<dbReference type="InterPro" id="IPR008965">
    <property type="entry name" value="CBM2/CBM3_carb-bd_dom_sf"/>
</dbReference>
<dbReference type="InterPro" id="IPR025883">
    <property type="entry name" value="Cadherin-like_domain"/>
</dbReference>
<dbReference type="AlphaFoldDB" id="A0A5R9GKU0"/>
<name>A0A5R9GKU0_9BACL</name>
<sequence>MLTKLHHAKLPSLLLALSLSASALLSPATASADAADLIVTIGDVAAKVDDMIEVPVSISQPAAGVASYGMELNYDAAALEVVDIVPSYGNASDPACYEDAEGCFFSDSENASGWLRAAWFDASGGDEPIDAAMELFVVRFHVKNPLALGDKPVTAARGTPGGFSFTDRHLTYLYAGLNDGNVAVQTSNNADLAALTTTAGTIAFAADKTAYNARVGDSTKSVTVTPTTANRYASVTVNESSATSGQAAGAIPLKYGKNDIVVEVTAADGTTKKAYTLSVYRDEDAPAAAGAPKPTTTDATIRVNGKEESAGVATKKQEGTRVVTTVAVDQAKLEQKLAAEGQRSVVTIPVADGSDVVAGELNGQMVANMEQKQAILEIKTGSATYTLPAQQINIRAVSDKFGKDVALQEITVRIEIAKPSEDTAKRVEASAAAGSFELVAPPVDFTVRGTYNGATVNVDRFNAYVARSIAIPEGVDPSRITTGVVVDPDGTVRHVPTKVEEVDGVYYATINSLTNSTYSVVYHPVAFADVATHWSKDAVNDIGSRMVIEGIGGNRFAPDRDVTRAEFAAILVRALGLKATGDAEAPFSDIAASDWYHDAVATAHEYGLANGFEDGAFRPAEKLNREQAMAMVAKAMSMTGLKDKLKPAVPATLLLPFADAGLVSDWAKAGIADSLQAGLVTGRGADELAPQATVTRAEVAVLIRRLLQQSELI</sequence>
<dbReference type="EMBL" id="VCIW01000001">
    <property type="protein sequence ID" value="TLS54158.1"/>
    <property type="molecule type" value="Genomic_DNA"/>
</dbReference>
<protein>
    <recommendedName>
        <fullName evidence="2">SLH domain-containing protein</fullName>
    </recommendedName>
</protein>
<evidence type="ECO:0000313" key="3">
    <source>
        <dbReference type="EMBL" id="TLS54158.1"/>
    </source>
</evidence>
<dbReference type="InterPro" id="IPR001119">
    <property type="entry name" value="SLH_dom"/>
</dbReference>
<feature type="domain" description="SLH" evidence="2">
    <location>
        <begin position="586"/>
        <end position="646"/>
    </location>
</feature>
<gene>
    <name evidence="3" type="ORF">FE782_02090</name>
</gene>
<dbReference type="Proteomes" id="UP000309676">
    <property type="component" value="Unassembled WGS sequence"/>
</dbReference>
<proteinExistence type="predicted"/>
<comment type="caution">
    <text evidence="3">The sequence shown here is derived from an EMBL/GenBank/DDBJ whole genome shotgun (WGS) entry which is preliminary data.</text>
</comment>
<dbReference type="RefSeq" id="WP_138191993.1">
    <property type="nucleotide sequence ID" value="NZ_VCIW01000001.1"/>
</dbReference>
<dbReference type="Gene3D" id="2.60.40.680">
    <property type="match status" value="1"/>
</dbReference>
<dbReference type="Pfam" id="PF12733">
    <property type="entry name" value="Cadherin-like"/>
    <property type="match status" value="1"/>
</dbReference>
<organism evidence="3 4">
    <name type="scientific">Paenibacillus antri</name>
    <dbReference type="NCBI Taxonomy" id="2582848"/>
    <lineage>
        <taxon>Bacteria</taxon>
        <taxon>Bacillati</taxon>
        <taxon>Bacillota</taxon>
        <taxon>Bacilli</taxon>
        <taxon>Bacillales</taxon>
        <taxon>Paenibacillaceae</taxon>
        <taxon>Paenibacillus</taxon>
    </lineage>
</organism>
<dbReference type="OrthoDB" id="663332at2"/>
<evidence type="ECO:0000256" key="1">
    <source>
        <dbReference type="SAM" id="SignalP"/>
    </source>
</evidence>
<feature type="domain" description="SLH" evidence="2">
    <location>
        <begin position="522"/>
        <end position="585"/>
    </location>
</feature>
<accession>A0A5R9GKU0</accession>
<feature type="signal peptide" evidence="1">
    <location>
        <begin position="1"/>
        <end position="23"/>
    </location>
</feature>
<keyword evidence="1" id="KW-0732">Signal</keyword>
<dbReference type="PROSITE" id="PS51272">
    <property type="entry name" value="SLH"/>
    <property type="match status" value="3"/>
</dbReference>
<dbReference type="CDD" id="cd08548">
    <property type="entry name" value="Type_I_cohesin_like"/>
    <property type="match status" value="1"/>
</dbReference>
<dbReference type="PANTHER" id="PTHR43308">
    <property type="entry name" value="OUTER MEMBRANE PROTEIN ALPHA-RELATED"/>
    <property type="match status" value="1"/>
</dbReference>
<evidence type="ECO:0000259" key="2">
    <source>
        <dbReference type="PROSITE" id="PS51272"/>
    </source>
</evidence>
<keyword evidence="4" id="KW-1185">Reference proteome</keyword>
<dbReference type="InterPro" id="IPR051465">
    <property type="entry name" value="Cell_Envelope_Struct_Comp"/>
</dbReference>
<evidence type="ECO:0000313" key="4">
    <source>
        <dbReference type="Proteomes" id="UP000309676"/>
    </source>
</evidence>
<reference evidence="3 4" key="1">
    <citation type="submission" date="2019-05" db="EMBL/GenBank/DDBJ databases">
        <authorList>
            <person name="Narsing Rao M.P."/>
            <person name="Li W.J."/>
        </authorList>
    </citation>
    <scope>NUCLEOTIDE SEQUENCE [LARGE SCALE GENOMIC DNA]</scope>
    <source>
        <strain evidence="3 4">SYSU_K30003</strain>
    </source>
</reference>
<dbReference type="Pfam" id="PF00963">
    <property type="entry name" value="Cohesin"/>
    <property type="match status" value="1"/>
</dbReference>
<feature type="chain" id="PRO_5038363409" description="SLH domain-containing protein" evidence="1">
    <location>
        <begin position="24"/>
        <end position="713"/>
    </location>
</feature>
<dbReference type="GO" id="GO:0030246">
    <property type="term" value="F:carbohydrate binding"/>
    <property type="evidence" value="ECO:0007669"/>
    <property type="project" value="InterPro"/>
</dbReference>
<dbReference type="PANTHER" id="PTHR43308:SF5">
    <property type="entry name" value="S-LAYER PROTEIN _ PEPTIDOGLYCAN ENDO-BETA-N-ACETYLGLUCOSAMINIDASE"/>
    <property type="match status" value="1"/>
</dbReference>